<name>A0A927B746_9BACT</name>
<dbReference type="InterPro" id="IPR011009">
    <property type="entry name" value="Kinase-like_dom_sf"/>
</dbReference>
<feature type="domain" description="Aminoglycoside phosphotransferase" evidence="1">
    <location>
        <begin position="22"/>
        <end position="259"/>
    </location>
</feature>
<dbReference type="InterPro" id="IPR002575">
    <property type="entry name" value="Aminoglycoside_PTrfase"/>
</dbReference>
<dbReference type="Gene3D" id="3.90.1200.10">
    <property type="match status" value="1"/>
</dbReference>
<dbReference type="EMBL" id="JACXAA010000012">
    <property type="protein sequence ID" value="MBD2756508.1"/>
    <property type="molecule type" value="Genomic_DNA"/>
</dbReference>
<evidence type="ECO:0000259" key="1">
    <source>
        <dbReference type="Pfam" id="PF01636"/>
    </source>
</evidence>
<dbReference type="Pfam" id="PF01636">
    <property type="entry name" value="APH"/>
    <property type="match status" value="1"/>
</dbReference>
<dbReference type="PANTHER" id="PTHR21310:SF15">
    <property type="entry name" value="AMINOGLYCOSIDE PHOSPHOTRANSFERASE DOMAIN-CONTAINING PROTEIN"/>
    <property type="match status" value="1"/>
</dbReference>
<dbReference type="AlphaFoldDB" id="A0A927B746"/>
<accession>A0A927B746</accession>
<dbReference type="PANTHER" id="PTHR21310">
    <property type="entry name" value="AMINOGLYCOSIDE PHOSPHOTRANSFERASE-RELATED-RELATED"/>
    <property type="match status" value="1"/>
</dbReference>
<dbReference type="Gene3D" id="3.30.200.150">
    <property type="match status" value="1"/>
</dbReference>
<evidence type="ECO:0000313" key="2">
    <source>
        <dbReference type="EMBL" id="MBD2756508.1"/>
    </source>
</evidence>
<dbReference type="RefSeq" id="WP_191042121.1">
    <property type="nucleotide sequence ID" value="NZ_JACXAA010000012.1"/>
</dbReference>
<protein>
    <submittedName>
        <fullName evidence="2">Phosphotransferase</fullName>
    </submittedName>
</protein>
<evidence type="ECO:0000313" key="3">
    <source>
        <dbReference type="Proteomes" id="UP000653797"/>
    </source>
</evidence>
<proteinExistence type="predicted"/>
<gene>
    <name evidence="2" type="ORF">IC230_26705</name>
</gene>
<reference evidence="2" key="1">
    <citation type="submission" date="2020-09" db="EMBL/GenBank/DDBJ databases">
        <authorList>
            <person name="Kim M.K."/>
        </authorList>
    </citation>
    <scope>NUCLEOTIDE SEQUENCE</scope>
    <source>
        <strain evidence="2">BT704</strain>
    </source>
</reference>
<dbReference type="InterPro" id="IPR051678">
    <property type="entry name" value="AGP_Transferase"/>
</dbReference>
<dbReference type="SUPFAM" id="SSF56112">
    <property type="entry name" value="Protein kinase-like (PK-like)"/>
    <property type="match status" value="1"/>
</dbReference>
<comment type="caution">
    <text evidence="2">The sequence shown here is derived from an EMBL/GenBank/DDBJ whole genome shotgun (WGS) entry which is preliminary data.</text>
</comment>
<organism evidence="2 3">
    <name type="scientific">Spirosoma validum</name>
    <dbReference type="NCBI Taxonomy" id="2771355"/>
    <lineage>
        <taxon>Bacteria</taxon>
        <taxon>Pseudomonadati</taxon>
        <taxon>Bacteroidota</taxon>
        <taxon>Cytophagia</taxon>
        <taxon>Cytophagales</taxon>
        <taxon>Cytophagaceae</taxon>
        <taxon>Spirosoma</taxon>
    </lineage>
</organism>
<sequence>MSDPKLIAFLCAHFRSSAHNLQSIGAGMFSQAYRFDADEKTFVLRIGVTREAFEKDRFASEQLGQVIKIPHVLAIGEYDEVSFFCISEWLSGQILTDFDKAGTEALLPSLFENLLAMSRVPVSSQTGFGILNGVGQCRKRYVSWSDFLGAIDDFAETFTPRGDEIYRPWDELFTTTFLDKAIVQDAHQRLVSLLPFLPNEQHYVHGDFGYENALAEGNQLTAILDWAELRCGDWLYDLAYMAYHDTLGVDYIGAFRQWAADKGLSVPNLHERVRASYLHIFLGNIFLEANRNQRDWYDEDIERYKARIQ</sequence>
<dbReference type="Proteomes" id="UP000653797">
    <property type="component" value="Unassembled WGS sequence"/>
</dbReference>
<keyword evidence="3" id="KW-1185">Reference proteome</keyword>